<dbReference type="Proteomes" id="UP001320460">
    <property type="component" value="Chromosome"/>
</dbReference>
<dbReference type="RefSeq" id="WP_197718593.1">
    <property type="nucleotide sequence ID" value="NZ_AP025334.1"/>
</dbReference>
<comment type="catalytic activity">
    <reaction evidence="1 7">
        <text>a ribonucleoside 5'-phosphate + H2O = a ribonucleoside + phosphate</text>
        <dbReference type="Rhea" id="RHEA:12484"/>
        <dbReference type="ChEBI" id="CHEBI:15377"/>
        <dbReference type="ChEBI" id="CHEBI:18254"/>
        <dbReference type="ChEBI" id="CHEBI:43474"/>
        <dbReference type="ChEBI" id="CHEBI:58043"/>
        <dbReference type="EC" id="3.1.3.5"/>
    </reaction>
</comment>
<keyword evidence="4 7" id="KW-0479">Metal-binding</keyword>
<name>A0ABM7VW95_9ENTR</name>
<evidence type="ECO:0000259" key="8">
    <source>
        <dbReference type="Pfam" id="PF01975"/>
    </source>
</evidence>
<comment type="catalytic activity">
    <reaction evidence="7">
        <text>[phosphate](n) + H2O = [phosphate](n-1) + phosphate + H(+)</text>
        <dbReference type="Rhea" id="RHEA:21528"/>
        <dbReference type="Rhea" id="RHEA-COMP:9859"/>
        <dbReference type="Rhea" id="RHEA-COMP:14279"/>
        <dbReference type="ChEBI" id="CHEBI:15377"/>
        <dbReference type="ChEBI" id="CHEBI:15378"/>
        <dbReference type="ChEBI" id="CHEBI:16838"/>
        <dbReference type="ChEBI" id="CHEBI:43474"/>
        <dbReference type="EC" id="3.6.1.11"/>
    </reaction>
</comment>
<keyword evidence="10" id="KW-1185">Reference proteome</keyword>
<protein>
    <recommendedName>
        <fullName evidence="7">5'/3'-nucleotidase SurE</fullName>
        <ecNumber evidence="7">3.1.3.5</ecNumber>
        <ecNumber evidence="7">3.1.3.6</ecNumber>
    </recommendedName>
    <alternativeName>
        <fullName evidence="7">Exopolyphosphatase</fullName>
        <ecNumber evidence="7">3.6.1.11</ecNumber>
    </alternativeName>
    <alternativeName>
        <fullName evidence="7">Nucleoside monophosphate phosphohydrolase</fullName>
    </alternativeName>
</protein>
<keyword evidence="5 7" id="KW-0547">Nucleotide-binding</keyword>
<comment type="function">
    <text evidence="7">Nucleotidase with a broad substrate specificity as it can dephosphorylate various ribo- and deoxyribonucleoside 5'-monophosphates and ribonucleoside 3'-monophosphates with highest affinity to 3'-AMP. Also hydrolyzes polyphosphate (exopolyphosphatase activity) with the preference for short-chain-length substrates (P20-25). Might be involved in the regulation of dNTP and NTP pools, and in the turnover of 3'-mononucleotides produced by numerous intracellular RNases (T1, T2, and F) during the degradation of various RNAs.</text>
</comment>
<feature type="binding site" evidence="7">
    <location>
        <position position="17"/>
    </location>
    <ligand>
        <name>a divalent metal cation</name>
        <dbReference type="ChEBI" id="CHEBI:60240"/>
    </ligand>
</feature>
<keyword evidence="3 7" id="KW-0963">Cytoplasm</keyword>
<dbReference type="NCBIfam" id="TIGR00087">
    <property type="entry name" value="surE"/>
    <property type="match status" value="1"/>
</dbReference>
<gene>
    <name evidence="9" type="primary">surE_2</name>
    <name evidence="7" type="synonym">surE</name>
    <name evidence="9" type="ORF">PDTA9734_29420</name>
</gene>
<feature type="binding site" evidence="7">
    <location>
        <position position="101"/>
    </location>
    <ligand>
        <name>a divalent metal cation</name>
        <dbReference type="ChEBI" id="CHEBI:60240"/>
    </ligand>
</feature>
<proteinExistence type="inferred from homology"/>
<evidence type="ECO:0000256" key="6">
    <source>
        <dbReference type="ARBA" id="ARBA00022801"/>
    </source>
</evidence>
<dbReference type="Pfam" id="PF01975">
    <property type="entry name" value="SurE"/>
    <property type="match status" value="1"/>
</dbReference>
<evidence type="ECO:0000313" key="9">
    <source>
        <dbReference type="EMBL" id="BDD51455.1"/>
    </source>
</evidence>
<dbReference type="InterPro" id="IPR002828">
    <property type="entry name" value="SurE-like_Pase/nucleotidase"/>
</dbReference>
<evidence type="ECO:0000256" key="7">
    <source>
        <dbReference type="HAMAP-Rule" id="MF_00060"/>
    </source>
</evidence>
<comment type="subcellular location">
    <subcellularLocation>
        <location evidence="7">Cytoplasm</location>
    </subcellularLocation>
</comment>
<accession>A0ABM7VW95</accession>
<feature type="binding site" evidence="7">
    <location>
        <position position="48"/>
    </location>
    <ligand>
        <name>a divalent metal cation</name>
        <dbReference type="ChEBI" id="CHEBI:60240"/>
    </ligand>
</feature>
<sequence length="260" mass="27801">MTSMNYLRQRILITNDDGIDATGLAVLKKIAAQLAPEVWVVAPDHERSGASQGISLHRTVRMDCRGEREYAVAGTPADCVAIACGHLMAGALPDLILSGINRGPNLGNETLFSGTVGAALTGRLFGIPAVALSLAHRDKRVQPHWETPERHAPDVLRALLSAGWPDEVCLNVNFPDTAPEKVKPFAVTRQGNGSLSGFSVSVVAEEGSVSQCEIELRHGDAEELSGTESGVVNHCGISVTPLHFNRTSEDARIFLTHRLS</sequence>
<dbReference type="EC" id="3.1.3.6" evidence="7"/>
<dbReference type="PANTHER" id="PTHR30457:SF12">
    <property type="entry name" value="5'_3'-NUCLEOTIDASE SURE"/>
    <property type="match status" value="1"/>
</dbReference>
<evidence type="ECO:0000256" key="5">
    <source>
        <dbReference type="ARBA" id="ARBA00022741"/>
    </source>
</evidence>
<comment type="catalytic activity">
    <reaction evidence="7">
        <text>a ribonucleoside 3'-phosphate + H2O = a ribonucleoside + phosphate</text>
        <dbReference type="Rhea" id="RHEA:10144"/>
        <dbReference type="ChEBI" id="CHEBI:13197"/>
        <dbReference type="ChEBI" id="CHEBI:15377"/>
        <dbReference type="ChEBI" id="CHEBI:18254"/>
        <dbReference type="ChEBI" id="CHEBI:43474"/>
        <dbReference type="EC" id="3.1.3.6"/>
    </reaction>
</comment>
<comment type="similarity">
    <text evidence="2 7">Belongs to the SurE nucleotidase family.</text>
</comment>
<evidence type="ECO:0000256" key="2">
    <source>
        <dbReference type="ARBA" id="ARBA00011062"/>
    </source>
</evidence>
<evidence type="ECO:0000256" key="1">
    <source>
        <dbReference type="ARBA" id="ARBA00000815"/>
    </source>
</evidence>
<dbReference type="InterPro" id="IPR030048">
    <property type="entry name" value="SurE"/>
</dbReference>
<feature type="binding site" evidence="7">
    <location>
        <position position="16"/>
    </location>
    <ligand>
        <name>a divalent metal cation</name>
        <dbReference type="ChEBI" id="CHEBI:60240"/>
    </ligand>
</feature>
<dbReference type="EC" id="3.1.3.5" evidence="7"/>
<dbReference type="EMBL" id="AP025334">
    <property type="protein sequence ID" value="BDD51455.1"/>
    <property type="molecule type" value="Genomic_DNA"/>
</dbReference>
<evidence type="ECO:0000256" key="3">
    <source>
        <dbReference type="ARBA" id="ARBA00022490"/>
    </source>
</evidence>
<comment type="cofactor">
    <cofactor evidence="7">
        <name>a divalent metal cation</name>
        <dbReference type="ChEBI" id="CHEBI:60240"/>
    </cofactor>
    <text evidence="7">Binds 1 divalent metal cation per subunit.</text>
</comment>
<dbReference type="HAMAP" id="MF_00060">
    <property type="entry name" value="SurE"/>
    <property type="match status" value="1"/>
</dbReference>
<dbReference type="NCBIfam" id="NF001490">
    <property type="entry name" value="PRK00346.1-4"/>
    <property type="match status" value="1"/>
</dbReference>
<dbReference type="PANTHER" id="PTHR30457">
    <property type="entry name" value="5'-NUCLEOTIDASE SURE"/>
    <property type="match status" value="1"/>
</dbReference>
<evidence type="ECO:0000256" key="4">
    <source>
        <dbReference type="ARBA" id="ARBA00022723"/>
    </source>
</evidence>
<dbReference type="InterPro" id="IPR036523">
    <property type="entry name" value="SurE-like_sf"/>
</dbReference>
<reference evidence="9 10" key="1">
    <citation type="submission" date="2021-12" db="EMBL/GenBank/DDBJ databases">
        <title>Complete genome sequence of Phytobacter diazotrophicus TA9734.</title>
        <authorList>
            <person name="Kubota H."/>
            <person name="Nakayama Y."/>
            <person name="Ariyoshi T."/>
        </authorList>
    </citation>
    <scope>NUCLEOTIDE SEQUENCE [LARGE SCALE GENOMIC DNA]</scope>
    <source>
        <strain evidence="9 10">TA9734</strain>
    </source>
</reference>
<organism evidence="9 10">
    <name type="scientific">Phytobacter diazotrophicus</name>
    <dbReference type="NCBI Taxonomy" id="395631"/>
    <lineage>
        <taxon>Bacteria</taxon>
        <taxon>Pseudomonadati</taxon>
        <taxon>Pseudomonadota</taxon>
        <taxon>Gammaproteobacteria</taxon>
        <taxon>Enterobacterales</taxon>
        <taxon>Enterobacteriaceae</taxon>
        <taxon>Phytobacter</taxon>
    </lineage>
</organism>
<evidence type="ECO:0000313" key="10">
    <source>
        <dbReference type="Proteomes" id="UP001320460"/>
    </source>
</evidence>
<dbReference type="EC" id="3.6.1.11" evidence="7"/>
<dbReference type="Gene3D" id="3.40.1210.10">
    <property type="entry name" value="Survival protein SurE-like phosphatase/nucleotidase"/>
    <property type="match status" value="1"/>
</dbReference>
<dbReference type="SUPFAM" id="SSF64167">
    <property type="entry name" value="SurE-like"/>
    <property type="match status" value="1"/>
</dbReference>
<keyword evidence="6 7" id="KW-0378">Hydrolase</keyword>
<feature type="domain" description="Survival protein SurE-like phosphatase/nucleotidase" evidence="8">
    <location>
        <begin position="11"/>
        <end position="194"/>
    </location>
</feature>